<comment type="subcellular location">
    <subcellularLocation>
        <location evidence="1 9">Cell membrane</location>
        <topology evidence="1 9">Single-pass membrane protein</topology>
    </subcellularLocation>
</comment>
<name>A0A5M6DNW2_9BACT</name>
<keyword evidence="12" id="KW-1185">Reference proteome</keyword>
<dbReference type="GO" id="GO:0033281">
    <property type="term" value="C:TAT protein transport complex"/>
    <property type="evidence" value="ECO:0007669"/>
    <property type="project" value="UniProtKB-UniRule"/>
</dbReference>
<keyword evidence="8 9" id="KW-0472">Membrane</keyword>
<comment type="function">
    <text evidence="9">Part of the twin-arginine translocation (Tat) system that transports large folded proteins containing a characteristic twin-arginine motif in their signal peptide across membranes. TatA could form the protein-conducting channel of the Tat system.</text>
</comment>
<evidence type="ECO:0000256" key="10">
    <source>
        <dbReference type="SAM" id="MobiDB-lite"/>
    </source>
</evidence>
<dbReference type="PANTHER" id="PTHR42982">
    <property type="entry name" value="SEC-INDEPENDENT PROTEIN TRANSLOCASE PROTEIN TATA"/>
    <property type="match status" value="1"/>
</dbReference>
<comment type="subunit">
    <text evidence="9">Forms a complex with TatC.</text>
</comment>
<evidence type="ECO:0000256" key="9">
    <source>
        <dbReference type="HAMAP-Rule" id="MF_00236"/>
    </source>
</evidence>
<dbReference type="InterPro" id="IPR006312">
    <property type="entry name" value="TatA/E"/>
</dbReference>
<dbReference type="Proteomes" id="UP000323426">
    <property type="component" value="Unassembled WGS sequence"/>
</dbReference>
<dbReference type="NCBIfam" id="TIGR01411">
    <property type="entry name" value="tatAE"/>
    <property type="match status" value="1"/>
</dbReference>
<dbReference type="EMBL" id="VWSF01000001">
    <property type="protein sequence ID" value="KAA5549187.1"/>
    <property type="molecule type" value="Genomic_DNA"/>
</dbReference>
<reference evidence="11 12" key="1">
    <citation type="submission" date="2019-09" db="EMBL/GenBank/DDBJ databases">
        <title>Genome sequence and assembly of Adhaeribacter sp.</title>
        <authorList>
            <person name="Chhetri G."/>
        </authorList>
    </citation>
    <scope>NUCLEOTIDE SEQUENCE [LARGE SCALE GENOMIC DNA]</scope>
    <source>
        <strain evidence="11 12">DK36</strain>
    </source>
</reference>
<keyword evidence="2 9" id="KW-0813">Transport</keyword>
<evidence type="ECO:0000256" key="8">
    <source>
        <dbReference type="ARBA" id="ARBA00023136"/>
    </source>
</evidence>
<dbReference type="Pfam" id="PF02416">
    <property type="entry name" value="TatA_B_E"/>
    <property type="match status" value="1"/>
</dbReference>
<keyword evidence="5 9" id="KW-0653">Protein transport</keyword>
<dbReference type="AlphaFoldDB" id="A0A5M6DNW2"/>
<gene>
    <name evidence="9" type="primary">tatA</name>
    <name evidence="11" type="ORF">F0145_00920</name>
</gene>
<proteinExistence type="inferred from homology"/>
<keyword evidence="3 9" id="KW-1003">Cell membrane</keyword>
<dbReference type="RefSeq" id="WP_150086183.1">
    <property type="nucleotide sequence ID" value="NZ_VWSF01000001.1"/>
</dbReference>
<dbReference type="PANTHER" id="PTHR42982:SF1">
    <property type="entry name" value="SEC-INDEPENDENT PROTEIN TRANSLOCASE PROTEIN TATA"/>
    <property type="match status" value="1"/>
</dbReference>
<evidence type="ECO:0000256" key="1">
    <source>
        <dbReference type="ARBA" id="ARBA00004162"/>
    </source>
</evidence>
<dbReference type="PRINTS" id="PR01506">
    <property type="entry name" value="TATBPROTEIN"/>
</dbReference>
<feature type="transmembrane region" description="Helical" evidence="9">
    <location>
        <begin position="6"/>
        <end position="29"/>
    </location>
</feature>
<dbReference type="GO" id="GO:0008320">
    <property type="term" value="F:protein transmembrane transporter activity"/>
    <property type="evidence" value="ECO:0007669"/>
    <property type="project" value="UniProtKB-UniRule"/>
</dbReference>
<comment type="caution">
    <text evidence="11">The sequence shown here is derived from an EMBL/GenBank/DDBJ whole genome shotgun (WGS) entry which is preliminary data.</text>
</comment>
<feature type="compositionally biased region" description="Basic and acidic residues" evidence="10">
    <location>
        <begin position="88"/>
        <end position="98"/>
    </location>
</feature>
<evidence type="ECO:0000313" key="11">
    <source>
        <dbReference type="EMBL" id="KAA5549187.1"/>
    </source>
</evidence>
<evidence type="ECO:0000313" key="12">
    <source>
        <dbReference type="Proteomes" id="UP000323426"/>
    </source>
</evidence>
<evidence type="ECO:0000256" key="3">
    <source>
        <dbReference type="ARBA" id="ARBA00022475"/>
    </source>
</evidence>
<evidence type="ECO:0000256" key="7">
    <source>
        <dbReference type="ARBA" id="ARBA00023010"/>
    </source>
</evidence>
<evidence type="ECO:0000256" key="4">
    <source>
        <dbReference type="ARBA" id="ARBA00022692"/>
    </source>
</evidence>
<evidence type="ECO:0000256" key="5">
    <source>
        <dbReference type="ARBA" id="ARBA00022927"/>
    </source>
</evidence>
<dbReference type="GO" id="GO:0043953">
    <property type="term" value="P:protein transport by the Tat complex"/>
    <property type="evidence" value="ECO:0007669"/>
    <property type="project" value="UniProtKB-UniRule"/>
</dbReference>
<evidence type="ECO:0000256" key="6">
    <source>
        <dbReference type="ARBA" id="ARBA00022989"/>
    </source>
</evidence>
<dbReference type="Gene3D" id="1.20.5.3310">
    <property type="match status" value="1"/>
</dbReference>
<dbReference type="InterPro" id="IPR003369">
    <property type="entry name" value="TatA/B/E"/>
</dbReference>
<dbReference type="HAMAP" id="MF_00236">
    <property type="entry name" value="TatA_E"/>
    <property type="match status" value="1"/>
</dbReference>
<comment type="similarity">
    <text evidence="9">Belongs to the TatA/E family.</text>
</comment>
<keyword evidence="4 9" id="KW-0812">Transmembrane</keyword>
<feature type="compositionally biased region" description="Basic and acidic residues" evidence="10">
    <location>
        <begin position="61"/>
        <end position="70"/>
    </location>
</feature>
<keyword evidence="7 9" id="KW-0811">Translocation</keyword>
<evidence type="ECO:0000256" key="2">
    <source>
        <dbReference type="ARBA" id="ARBA00022448"/>
    </source>
</evidence>
<accession>A0A5M6DNW2</accession>
<sequence length="98" mass="10630">MQLNTMLLFLGDVGGGEIMVIMVAVLLLFGADKIPGLARSLGSGIREFKDATNGIKNEIERSINDDEPRVKTKTPIVQEPVTSTETAPDQKDEESKSL</sequence>
<organism evidence="11 12">
    <name type="scientific">Adhaeribacter rhizoryzae</name>
    <dbReference type="NCBI Taxonomy" id="2607907"/>
    <lineage>
        <taxon>Bacteria</taxon>
        <taxon>Pseudomonadati</taxon>
        <taxon>Bacteroidota</taxon>
        <taxon>Cytophagia</taxon>
        <taxon>Cytophagales</taxon>
        <taxon>Hymenobacteraceae</taxon>
        <taxon>Adhaeribacter</taxon>
    </lineage>
</organism>
<keyword evidence="6 9" id="KW-1133">Transmembrane helix</keyword>
<protein>
    <recommendedName>
        <fullName evidence="9">Sec-independent protein translocase protein TatA</fullName>
    </recommendedName>
</protein>
<feature type="region of interest" description="Disordered" evidence="10">
    <location>
        <begin position="61"/>
        <end position="98"/>
    </location>
</feature>